<accession>A0A0F5HPF3</accession>
<dbReference type="PANTHER" id="PTHR43333">
    <property type="entry name" value="2-HACID_DH_C DOMAIN-CONTAINING PROTEIN"/>
    <property type="match status" value="1"/>
</dbReference>
<dbReference type="GO" id="GO:0051287">
    <property type="term" value="F:NAD binding"/>
    <property type="evidence" value="ECO:0007669"/>
    <property type="project" value="InterPro"/>
</dbReference>
<dbReference type="AlphaFoldDB" id="A0A0F5HPF3"/>
<evidence type="ECO:0000259" key="5">
    <source>
        <dbReference type="Pfam" id="PF00389"/>
    </source>
</evidence>
<dbReference type="SUPFAM" id="SSF52283">
    <property type="entry name" value="Formate/glycerate dehydrogenase catalytic domain-like"/>
    <property type="match status" value="1"/>
</dbReference>
<dbReference type="SUPFAM" id="SSF51735">
    <property type="entry name" value="NAD(P)-binding Rossmann-fold domains"/>
    <property type="match status" value="1"/>
</dbReference>
<evidence type="ECO:0000256" key="2">
    <source>
        <dbReference type="ARBA" id="ARBA00023002"/>
    </source>
</evidence>
<evidence type="ECO:0000313" key="7">
    <source>
        <dbReference type="EMBL" id="KKB35254.1"/>
    </source>
</evidence>
<comment type="caution">
    <text evidence="7">The sequence shown here is derived from an EMBL/GenBank/DDBJ whole genome shotgun (WGS) entry which is preliminary data.</text>
</comment>
<dbReference type="Proteomes" id="UP000031563">
    <property type="component" value="Unassembled WGS sequence"/>
</dbReference>
<keyword evidence="2 4" id="KW-0560">Oxidoreductase</keyword>
<dbReference type="Gene3D" id="3.40.50.720">
    <property type="entry name" value="NAD(P)-binding Rossmann-like Domain"/>
    <property type="match status" value="2"/>
</dbReference>
<dbReference type="GO" id="GO:0016616">
    <property type="term" value="F:oxidoreductase activity, acting on the CH-OH group of donors, NAD or NADP as acceptor"/>
    <property type="evidence" value="ECO:0007669"/>
    <property type="project" value="InterPro"/>
</dbReference>
<dbReference type="EMBL" id="JWIR02000074">
    <property type="protein sequence ID" value="KKB35254.1"/>
    <property type="molecule type" value="Genomic_DNA"/>
</dbReference>
<gene>
    <name evidence="7" type="ORF">QY95_03543</name>
</gene>
<evidence type="ECO:0000259" key="6">
    <source>
        <dbReference type="Pfam" id="PF02826"/>
    </source>
</evidence>
<evidence type="ECO:0000313" key="8">
    <source>
        <dbReference type="Proteomes" id="UP000031563"/>
    </source>
</evidence>
<name>A0A0F5HPF3_BACTR</name>
<dbReference type="PANTHER" id="PTHR43333:SF1">
    <property type="entry name" value="D-ISOMER SPECIFIC 2-HYDROXYACID DEHYDROGENASE NAD-BINDING DOMAIN-CONTAINING PROTEIN"/>
    <property type="match status" value="1"/>
</dbReference>
<dbReference type="InterPro" id="IPR006139">
    <property type="entry name" value="D-isomer_2_OHA_DH_cat_dom"/>
</dbReference>
<feature type="domain" description="D-isomer specific 2-hydroxyacid dehydrogenase NAD-binding" evidence="6">
    <location>
        <begin position="105"/>
        <end position="279"/>
    </location>
</feature>
<dbReference type="Pfam" id="PF00389">
    <property type="entry name" value="2-Hacid_dh"/>
    <property type="match status" value="1"/>
</dbReference>
<feature type="domain" description="D-isomer specific 2-hydroxyacid dehydrogenase catalytic" evidence="5">
    <location>
        <begin position="26"/>
        <end position="308"/>
    </location>
</feature>
<dbReference type="FunFam" id="3.40.50.720:FF:000363">
    <property type="entry name" value="D-isomer specific 2-hydroxyacid dehydrogenase"/>
    <property type="match status" value="1"/>
</dbReference>
<organism evidence="7 8">
    <name type="scientific">Bacillus thermotolerans</name>
    <name type="common">Quasibacillus thermotolerans</name>
    <dbReference type="NCBI Taxonomy" id="1221996"/>
    <lineage>
        <taxon>Bacteria</taxon>
        <taxon>Bacillati</taxon>
        <taxon>Bacillota</taxon>
        <taxon>Bacilli</taxon>
        <taxon>Bacillales</taxon>
        <taxon>Bacillaceae</taxon>
        <taxon>Bacillus</taxon>
    </lineage>
</organism>
<protein>
    <submittedName>
        <fullName evidence="7">D-3-phosphoglycerate dehydrogenase</fullName>
    </submittedName>
</protein>
<sequence>MLLISLPHEIDEKYVKRIADLVHPMEVLVERDILNERVPIDQIEILITYGKQVNADTLDLMTSLKWIQVFQSGVELIPMKELQKRGILLTNIQDFHSIPLSEYVLSMLLYFTRAIPKYKKSQTVREWNRRELDGEIYGKTVAIFGAGKIGQVIAERCKFLGMNVIGVNTSGKRKHHFDDMYTMDQKLEVLKKSDFVVLLLPATEETYRCFGKKEFQAMKDSAYLINVGRETLIHTDELIESLRAGDIKGAAIDVTDPEPLPADHPLWEVENLILTPHVAAVTERFFDRAIDKVALNWEAYKRNERPPYYIDLARGY</sequence>
<keyword evidence="3" id="KW-0520">NAD</keyword>
<reference evidence="7" key="1">
    <citation type="submission" date="2015-02" db="EMBL/GenBank/DDBJ databases">
        <title>Genome Assembly of Bacillaceae bacterium MTCC 8252.</title>
        <authorList>
            <person name="Verma A."/>
            <person name="Khatri I."/>
            <person name="Mual P."/>
            <person name="Subramanian S."/>
            <person name="Krishnamurthi S."/>
        </authorList>
    </citation>
    <scope>NUCLEOTIDE SEQUENCE [LARGE SCALE GENOMIC DNA]</scope>
    <source>
        <strain evidence="7">MTCC 8252</strain>
    </source>
</reference>
<evidence type="ECO:0000256" key="1">
    <source>
        <dbReference type="ARBA" id="ARBA00005854"/>
    </source>
</evidence>
<evidence type="ECO:0000256" key="3">
    <source>
        <dbReference type="ARBA" id="ARBA00023027"/>
    </source>
</evidence>
<dbReference type="CDD" id="cd05300">
    <property type="entry name" value="2-Hacid_dh_1"/>
    <property type="match status" value="1"/>
</dbReference>
<keyword evidence="8" id="KW-1185">Reference proteome</keyword>
<evidence type="ECO:0000256" key="4">
    <source>
        <dbReference type="RuleBase" id="RU003719"/>
    </source>
</evidence>
<dbReference type="InterPro" id="IPR006140">
    <property type="entry name" value="D-isomer_DH_NAD-bd"/>
</dbReference>
<comment type="similarity">
    <text evidence="1 4">Belongs to the D-isomer specific 2-hydroxyacid dehydrogenase family.</text>
</comment>
<dbReference type="STRING" id="1221996.QY95_03543"/>
<dbReference type="InterPro" id="IPR036291">
    <property type="entry name" value="NAD(P)-bd_dom_sf"/>
</dbReference>
<dbReference type="Pfam" id="PF02826">
    <property type="entry name" value="2-Hacid_dh_C"/>
    <property type="match status" value="1"/>
</dbReference>
<proteinExistence type="inferred from homology"/>